<dbReference type="RefSeq" id="WP_133287550.1">
    <property type="nucleotide sequence ID" value="NZ_SMSJ01000004.1"/>
</dbReference>
<name>A0A4R5QKL0_9PROT</name>
<organism evidence="2 3">
    <name type="scientific">Dankookia rubra</name>
    <dbReference type="NCBI Taxonomy" id="1442381"/>
    <lineage>
        <taxon>Bacteria</taxon>
        <taxon>Pseudomonadati</taxon>
        <taxon>Pseudomonadota</taxon>
        <taxon>Alphaproteobacteria</taxon>
        <taxon>Acetobacterales</taxon>
        <taxon>Roseomonadaceae</taxon>
        <taxon>Dankookia</taxon>
    </lineage>
</organism>
<accession>A0A4R5QKL0</accession>
<keyword evidence="1" id="KW-0732">Signal</keyword>
<dbReference type="OrthoDB" id="7279180at2"/>
<evidence type="ECO:0000313" key="2">
    <source>
        <dbReference type="EMBL" id="TDH63756.1"/>
    </source>
</evidence>
<protein>
    <submittedName>
        <fullName evidence="2">Uncharacterized protein</fullName>
    </submittedName>
</protein>
<evidence type="ECO:0000256" key="1">
    <source>
        <dbReference type="SAM" id="SignalP"/>
    </source>
</evidence>
<feature type="signal peptide" evidence="1">
    <location>
        <begin position="1"/>
        <end position="22"/>
    </location>
</feature>
<sequence length="123" mass="12694">MPRFRPLVLAACLALGFAASFAAPAAAQIREGAYGVEGTNPDGTNYDGEFLLRTGPGGAWVATWRVASENIMGLGLIQAGVLAVSFVVNGRPGVAVFEVEPDGRLRGSWTTGGGLGTEMLTPK</sequence>
<comment type="caution">
    <text evidence="2">The sequence shown here is derived from an EMBL/GenBank/DDBJ whole genome shotgun (WGS) entry which is preliminary data.</text>
</comment>
<proteinExistence type="predicted"/>
<feature type="chain" id="PRO_5020368051" evidence="1">
    <location>
        <begin position="23"/>
        <end position="123"/>
    </location>
</feature>
<gene>
    <name evidence="2" type="ORF">E2C06_05365</name>
</gene>
<reference evidence="2 3" key="1">
    <citation type="journal article" date="2016" name="J. Microbiol.">
        <title>Dankookia rubra gen. nov., sp. nov., an alphaproteobacterium isolated from sediment of a shallow stream.</title>
        <authorList>
            <person name="Kim W.H."/>
            <person name="Kim D.H."/>
            <person name="Kang K."/>
            <person name="Ahn T.Y."/>
        </authorList>
    </citation>
    <scope>NUCLEOTIDE SEQUENCE [LARGE SCALE GENOMIC DNA]</scope>
    <source>
        <strain evidence="2 3">JCM30602</strain>
    </source>
</reference>
<dbReference type="AlphaFoldDB" id="A0A4R5QKL0"/>
<dbReference type="Proteomes" id="UP000295096">
    <property type="component" value="Unassembled WGS sequence"/>
</dbReference>
<evidence type="ECO:0000313" key="3">
    <source>
        <dbReference type="Proteomes" id="UP000295096"/>
    </source>
</evidence>
<keyword evidence="3" id="KW-1185">Reference proteome</keyword>
<dbReference type="EMBL" id="SMSJ01000004">
    <property type="protein sequence ID" value="TDH63756.1"/>
    <property type="molecule type" value="Genomic_DNA"/>
</dbReference>